<evidence type="ECO:0000313" key="9">
    <source>
        <dbReference type="EMBL" id="OAQ91030.1"/>
    </source>
</evidence>
<sequence>MPTGPDAGRPAAAGNNGAVKSATDDPLVWIDCEMTGLDPDKEEILEIYCIITTGSLEVLDDEGFHAVVHWPQSRLDEMDEWCTATHGKSGLTAAVVSSTTTPEEAAEGLYRYVTRLIPESRKGLLAGNSVHADRAFLRREPYAKVIDHLHYRLLDVSAIKEAARRWSPKQVITKAPSKKGRHVARDDILESIEEARYFRDAIFRGGDGAAST</sequence>
<dbReference type="InterPro" id="IPR036397">
    <property type="entry name" value="RNaseH_sf"/>
</dbReference>
<dbReference type="EMBL" id="LSBH01000002">
    <property type="protein sequence ID" value="OAQ84237.1"/>
    <property type="molecule type" value="Genomic_DNA"/>
</dbReference>
<dbReference type="SUPFAM" id="SSF53098">
    <property type="entry name" value="Ribonuclease H-like"/>
    <property type="match status" value="1"/>
</dbReference>
<reference evidence="7 13" key="5">
    <citation type="journal article" date="2024" name="Microbiol. Resour. Announc.">
        <title>Genome annotations for the ascomycete fungi Trichoderma harzianum, Trichoderma aggressivum, and Purpureocillium lilacinum.</title>
        <authorList>
            <person name="Beijen E.P.W."/>
            <person name="Ohm R.A."/>
        </authorList>
    </citation>
    <scope>NUCLEOTIDE SEQUENCE [LARGE SCALE GENOMIC DNA]</scope>
    <source>
        <strain evidence="7 13">CBS 150709</strain>
    </source>
</reference>
<feature type="region of interest" description="Disordered" evidence="5">
    <location>
        <begin position="1"/>
        <end position="21"/>
    </location>
</feature>
<reference evidence="7" key="4">
    <citation type="submission" date="2023-11" db="EMBL/GenBank/DDBJ databases">
        <authorList>
            <person name="Beijen E."/>
            <person name="Ohm R.A."/>
        </authorList>
    </citation>
    <scope>NUCLEOTIDE SEQUENCE</scope>
    <source>
        <strain evidence="7">CBS 150709</strain>
    </source>
</reference>
<evidence type="ECO:0000313" key="8">
    <source>
        <dbReference type="EMBL" id="OAQ84237.1"/>
    </source>
</evidence>
<evidence type="ECO:0000256" key="2">
    <source>
        <dbReference type="ARBA" id="ARBA00022722"/>
    </source>
</evidence>
<evidence type="ECO:0000256" key="3">
    <source>
        <dbReference type="ARBA" id="ARBA00022801"/>
    </source>
</evidence>
<dbReference type="STRING" id="33203.A0A179H1V9"/>
<feature type="domain" description="Exonuclease" evidence="6">
    <location>
        <begin position="26"/>
        <end position="204"/>
    </location>
</feature>
<keyword evidence="13" id="KW-1185">Reference proteome</keyword>
<dbReference type="NCBIfam" id="NF003765">
    <property type="entry name" value="PRK05359.1"/>
    <property type="match status" value="1"/>
</dbReference>
<protein>
    <submittedName>
        <fullName evidence="8">Exonuclease family protein</fullName>
    </submittedName>
</protein>
<dbReference type="GO" id="GO:0005739">
    <property type="term" value="C:mitochondrion"/>
    <property type="evidence" value="ECO:0007669"/>
    <property type="project" value="TreeGrafter"/>
</dbReference>
<evidence type="ECO:0000256" key="5">
    <source>
        <dbReference type="SAM" id="MobiDB-lite"/>
    </source>
</evidence>
<dbReference type="PANTHER" id="PTHR11046">
    <property type="entry name" value="OLIGORIBONUCLEASE, MITOCHONDRIAL"/>
    <property type="match status" value="1"/>
</dbReference>
<evidence type="ECO:0000256" key="1">
    <source>
        <dbReference type="ARBA" id="ARBA00009921"/>
    </source>
</evidence>
<dbReference type="GO" id="GO:0003676">
    <property type="term" value="F:nucleic acid binding"/>
    <property type="evidence" value="ECO:0007669"/>
    <property type="project" value="InterPro"/>
</dbReference>
<evidence type="ECO:0000313" key="13">
    <source>
        <dbReference type="Proteomes" id="UP001287286"/>
    </source>
</evidence>
<dbReference type="InterPro" id="IPR022894">
    <property type="entry name" value="Oligoribonuclease"/>
</dbReference>
<keyword evidence="4 8" id="KW-0269">Exonuclease</keyword>
<evidence type="ECO:0000259" key="6">
    <source>
        <dbReference type="SMART" id="SM00479"/>
    </source>
</evidence>
<evidence type="ECO:0000313" key="10">
    <source>
        <dbReference type="EMBL" id="PWI74244.1"/>
    </source>
</evidence>
<dbReference type="PANTHER" id="PTHR11046:SF0">
    <property type="entry name" value="OLIGORIBONUCLEASE, MITOCHONDRIAL"/>
    <property type="match status" value="1"/>
</dbReference>
<dbReference type="InterPro" id="IPR013520">
    <property type="entry name" value="Ribonucl_H"/>
</dbReference>
<comment type="caution">
    <text evidence="8">The sequence shown here is derived from an EMBL/GenBank/DDBJ whole genome shotgun (WGS) entry which is preliminary data.</text>
</comment>
<dbReference type="EMBL" id="LSBI01000004">
    <property type="protein sequence ID" value="OAQ91030.1"/>
    <property type="molecule type" value="Genomic_DNA"/>
</dbReference>
<dbReference type="CDD" id="cd06135">
    <property type="entry name" value="Orn"/>
    <property type="match status" value="1"/>
</dbReference>
<evidence type="ECO:0000313" key="11">
    <source>
        <dbReference type="Proteomes" id="UP000078240"/>
    </source>
</evidence>
<dbReference type="Proteomes" id="UP000078340">
    <property type="component" value="Unassembled WGS sequence"/>
</dbReference>
<keyword evidence="3" id="KW-0378">Hydrolase</keyword>
<dbReference type="KEGG" id="plj:28887318"/>
<dbReference type="OMA" id="AFFHYRN"/>
<reference evidence="8 11" key="3">
    <citation type="submission" date="2016-01" db="EMBL/GenBank/DDBJ databases">
        <title>Biosynthesis of antibiotic leucinostatins and their inhibition on Phytophthora in bio-control Purpureocillium lilacinum.</title>
        <authorList>
            <person name="Wang G."/>
            <person name="Liu Z."/>
            <person name="Lin R."/>
            <person name="Li E."/>
            <person name="Mao Z."/>
            <person name="Ling J."/>
            <person name="Yin W."/>
            <person name="Xie B."/>
        </authorList>
    </citation>
    <scope>NUCLEOTIDE SEQUENCE [LARGE SCALE GENOMIC DNA]</scope>
    <source>
        <strain evidence="8">PLBJ-1</strain>
        <strain evidence="9">PLFJ-1</strain>
    </source>
</reference>
<feature type="compositionally biased region" description="Low complexity" evidence="5">
    <location>
        <begin position="1"/>
        <end position="18"/>
    </location>
</feature>
<organism evidence="8 11">
    <name type="scientific">Purpureocillium lilacinum</name>
    <name type="common">Paecilomyces lilacinus</name>
    <dbReference type="NCBI Taxonomy" id="33203"/>
    <lineage>
        <taxon>Eukaryota</taxon>
        <taxon>Fungi</taxon>
        <taxon>Dikarya</taxon>
        <taxon>Ascomycota</taxon>
        <taxon>Pezizomycotina</taxon>
        <taxon>Sordariomycetes</taxon>
        <taxon>Hypocreomycetidae</taxon>
        <taxon>Hypocreales</taxon>
        <taxon>Ophiocordycipitaceae</taxon>
        <taxon>Purpureocillium</taxon>
    </lineage>
</organism>
<dbReference type="EMBL" id="JAWRVI010000034">
    <property type="protein sequence ID" value="KAK4087167.1"/>
    <property type="molecule type" value="Genomic_DNA"/>
</dbReference>
<evidence type="ECO:0000256" key="4">
    <source>
        <dbReference type="ARBA" id="ARBA00022839"/>
    </source>
</evidence>
<dbReference type="Proteomes" id="UP001287286">
    <property type="component" value="Unassembled WGS sequence"/>
</dbReference>
<dbReference type="Pfam" id="PF00929">
    <property type="entry name" value="RNase_T"/>
    <property type="match status" value="1"/>
</dbReference>
<keyword evidence="2" id="KW-0540">Nuclease</keyword>
<gene>
    <name evidence="10" type="ORF">PCL_07558</name>
    <name evidence="7" type="ORF">Purlil1_8465</name>
    <name evidence="8" type="ORF">VFPBJ_03005</name>
    <name evidence="9" type="ORF">VFPFJ_05189</name>
</gene>
<dbReference type="InterPro" id="IPR012337">
    <property type="entry name" value="RNaseH-like_sf"/>
</dbReference>
<dbReference type="AlphaFoldDB" id="A0A179H1V9"/>
<dbReference type="Proteomes" id="UP000078240">
    <property type="component" value="Unassembled WGS sequence"/>
</dbReference>
<dbReference type="EMBL" id="LCWV01000003">
    <property type="protein sequence ID" value="PWI74244.1"/>
    <property type="molecule type" value="Genomic_DNA"/>
</dbReference>
<name>A0A179H1V9_PURLI</name>
<dbReference type="GO" id="GO:0000175">
    <property type="term" value="F:3'-5'-RNA exonuclease activity"/>
    <property type="evidence" value="ECO:0007669"/>
    <property type="project" value="InterPro"/>
</dbReference>
<accession>A0A179H1V9</accession>
<dbReference type="RefSeq" id="XP_018179749.1">
    <property type="nucleotide sequence ID" value="XM_018322269.1"/>
</dbReference>
<reference evidence="10" key="1">
    <citation type="submission" date="2015-05" db="EMBL/GenBank/DDBJ databases">
        <authorList>
            <person name="Wang D.B."/>
            <person name="Wang M."/>
        </authorList>
    </citation>
    <scope>NUCLEOTIDE SEQUENCE</scope>
    <source>
        <strain evidence="10">36-1</strain>
    </source>
</reference>
<reference evidence="10 12" key="2">
    <citation type="journal article" date="2016" name="Front. Microbiol.">
        <title>Genome and transcriptome sequences reveal the specific parasitism of the nematophagous Purpureocillium lilacinum 36-1.</title>
        <authorList>
            <person name="Xie J."/>
            <person name="Li S."/>
            <person name="Mo C."/>
            <person name="Xiao X."/>
            <person name="Peng D."/>
            <person name="Wang G."/>
            <person name="Xiao Y."/>
        </authorList>
    </citation>
    <scope>NUCLEOTIDE SEQUENCE [LARGE SCALE GENOMIC DNA]</scope>
    <source>
        <strain evidence="10 12">36-1</strain>
    </source>
</reference>
<dbReference type="Proteomes" id="UP000245956">
    <property type="component" value="Unassembled WGS sequence"/>
</dbReference>
<evidence type="ECO:0000313" key="7">
    <source>
        <dbReference type="EMBL" id="KAK4087167.1"/>
    </source>
</evidence>
<proteinExistence type="inferred from homology"/>
<evidence type="ECO:0000313" key="12">
    <source>
        <dbReference type="Proteomes" id="UP000245956"/>
    </source>
</evidence>
<comment type="similarity">
    <text evidence="1">Belongs to the oligoribonuclease family.</text>
</comment>
<dbReference type="Gene3D" id="3.30.420.10">
    <property type="entry name" value="Ribonuclease H-like superfamily/Ribonuclease H"/>
    <property type="match status" value="1"/>
</dbReference>
<dbReference type="GeneID" id="28887318"/>
<dbReference type="SMART" id="SM00479">
    <property type="entry name" value="EXOIII"/>
    <property type="match status" value="1"/>
</dbReference>
<dbReference type="FunFam" id="3.30.420.10:FF:000003">
    <property type="entry name" value="Oligoribonuclease"/>
    <property type="match status" value="1"/>
</dbReference>